<feature type="transmembrane region" description="Helical" evidence="1">
    <location>
        <begin position="21"/>
        <end position="42"/>
    </location>
</feature>
<evidence type="ECO:0008006" key="4">
    <source>
        <dbReference type="Google" id="ProtNLM"/>
    </source>
</evidence>
<dbReference type="RefSeq" id="WP_089405902.1">
    <property type="nucleotide sequence ID" value="NZ_FZOH01000010.1"/>
</dbReference>
<dbReference type="Proteomes" id="UP000198386">
    <property type="component" value="Unassembled WGS sequence"/>
</dbReference>
<keyword evidence="3" id="KW-1185">Reference proteome</keyword>
<dbReference type="OrthoDB" id="4406690at2"/>
<feature type="transmembrane region" description="Helical" evidence="1">
    <location>
        <begin position="277"/>
        <end position="297"/>
    </location>
</feature>
<sequence>MLDTTPARPHTRHDRLPERRWTTPAGGVLVVAALLGATLLLPSLSDRGAVAGITTVVAVLLLGAVALVWPSTSRRGPLYTAGQLVLHLTPVLLLTTVFPLVDTEISSARIGGVGLTSVVLASSMTVPWLSQSVCMPLYRGIGDTLHREDGDALLASFCRAWPLIALRSLSVVALFAVPVQLVLDWPLQVLGAYLVLTVLHLLFVQLLVITNRPDHRGLWAAAWTAYAVALFLAPTVWALPPLAGILVLLVPLRRHVRQLADPLVLDRRDVAADLVRGLLLGAVLWADKFVFLLAAGRDFAVDVVFLALLPAILAYNAYFVLFAPRFDREVATMRSAMEDEPLERLHRHSSRLTLTILSGVVKTGVVGAALALVVTGGVVLWDRGSAPLAAAVAVASWAFMMTTVVSYKLDYVGQQRVAQVIGAAHLTAVVAAFALLPSGTTVYLALAGVELLLLALAVRDCTRHWGRPEYSLFWRHATSW</sequence>
<keyword evidence="1" id="KW-0472">Membrane</keyword>
<evidence type="ECO:0000256" key="1">
    <source>
        <dbReference type="SAM" id="Phobius"/>
    </source>
</evidence>
<evidence type="ECO:0000313" key="2">
    <source>
        <dbReference type="EMBL" id="SNS90944.1"/>
    </source>
</evidence>
<feature type="transmembrane region" description="Helical" evidence="1">
    <location>
        <begin position="189"/>
        <end position="210"/>
    </location>
</feature>
<feature type="transmembrane region" description="Helical" evidence="1">
    <location>
        <begin position="417"/>
        <end position="436"/>
    </location>
</feature>
<keyword evidence="1" id="KW-0812">Transmembrane</keyword>
<name>A0A239IET5_9ACTN</name>
<organism evidence="2 3">
    <name type="scientific">Geodermatophilus saharensis</name>
    <dbReference type="NCBI Taxonomy" id="1137994"/>
    <lineage>
        <taxon>Bacteria</taxon>
        <taxon>Bacillati</taxon>
        <taxon>Actinomycetota</taxon>
        <taxon>Actinomycetes</taxon>
        <taxon>Geodermatophilales</taxon>
        <taxon>Geodermatophilaceae</taxon>
        <taxon>Geodermatophilus</taxon>
    </lineage>
</organism>
<protein>
    <recommendedName>
        <fullName evidence="4">Membrane protein involved in the export of O-antigen and teichoic acid</fullName>
    </recommendedName>
</protein>
<evidence type="ECO:0000313" key="3">
    <source>
        <dbReference type="Proteomes" id="UP000198386"/>
    </source>
</evidence>
<feature type="transmembrane region" description="Helical" evidence="1">
    <location>
        <begin position="303"/>
        <end position="324"/>
    </location>
</feature>
<gene>
    <name evidence="2" type="ORF">SAMN04488107_4270</name>
</gene>
<feature type="transmembrane region" description="Helical" evidence="1">
    <location>
        <begin position="81"/>
        <end position="101"/>
    </location>
</feature>
<feature type="transmembrane region" description="Helical" evidence="1">
    <location>
        <begin position="354"/>
        <end position="380"/>
    </location>
</feature>
<feature type="transmembrane region" description="Helical" evidence="1">
    <location>
        <begin position="386"/>
        <end position="405"/>
    </location>
</feature>
<feature type="transmembrane region" description="Helical" evidence="1">
    <location>
        <begin position="164"/>
        <end position="183"/>
    </location>
</feature>
<feature type="transmembrane region" description="Helical" evidence="1">
    <location>
        <begin position="48"/>
        <end position="69"/>
    </location>
</feature>
<accession>A0A239IET5</accession>
<proteinExistence type="predicted"/>
<dbReference type="EMBL" id="FZOH01000010">
    <property type="protein sequence ID" value="SNS90944.1"/>
    <property type="molecule type" value="Genomic_DNA"/>
</dbReference>
<feature type="transmembrane region" description="Helical" evidence="1">
    <location>
        <begin position="217"/>
        <end position="233"/>
    </location>
</feature>
<reference evidence="3" key="1">
    <citation type="submission" date="2017-06" db="EMBL/GenBank/DDBJ databases">
        <authorList>
            <person name="Varghese N."/>
            <person name="Submissions S."/>
        </authorList>
    </citation>
    <scope>NUCLEOTIDE SEQUENCE [LARGE SCALE GENOMIC DNA]</scope>
    <source>
        <strain evidence="3">DSM 45423</strain>
    </source>
</reference>
<dbReference type="AlphaFoldDB" id="A0A239IET5"/>
<feature type="transmembrane region" description="Helical" evidence="1">
    <location>
        <begin position="442"/>
        <end position="458"/>
    </location>
</feature>
<feature type="transmembrane region" description="Helical" evidence="1">
    <location>
        <begin position="107"/>
        <end position="129"/>
    </location>
</feature>
<keyword evidence="1" id="KW-1133">Transmembrane helix</keyword>